<name>A0ABQ1YHH2_9BACT</name>
<sequence>MIIVGKEDSFVRSTSAGTLTIKANGATATEENGEVFIVKKADDQWKIARYLYNKMGTLSQAVSTDVTENKASSYTEADRSAINSLTTATHSSALASSDAAAVSNLFETNRVLTAPDAPTMKGAAAIKATYEGVFSAIKLTLAFTIDEIVIDGDYSYVRSHSGGTTLINATGQTVPASYREIFVVKKVDGVWKISWYAYNQSS</sequence>
<dbReference type="SUPFAM" id="SSF54427">
    <property type="entry name" value="NTF2-like"/>
    <property type="match status" value="1"/>
</dbReference>
<feature type="domain" description="SnoaL-like" evidence="1">
    <location>
        <begin position="92"/>
        <end position="189"/>
    </location>
</feature>
<gene>
    <name evidence="2" type="ORF">GCM10007423_08560</name>
</gene>
<dbReference type="RefSeq" id="WP_188928986.1">
    <property type="nucleotide sequence ID" value="NZ_BMIA01000001.1"/>
</dbReference>
<dbReference type="Gene3D" id="3.10.450.50">
    <property type="match status" value="2"/>
</dbReference>
<dbReference type="Pfam" id="PF12680">
    <property type="entry name" value="SnoaL_2"/>
    <property type="match status" value="1"/>
</dbReference>
<evidence type="ECO:0000313" key="3">
    <source>
        <dbReference type="Proteomes" id="UP000600214"/>
    </source>
</evidence>
<accession>A0ABQ1YHH2</accession>
<keyword evidence="3" id="KW-1185">Reference proteome</keyword>
<dbReference type="Proteomes" id="UP000600214">
    <property type="component" value="Unassembled WGS sequence"/>
</dbReference>
<dbReference type="EMBL" id="BMIA01000001">
    <property type="protein sequence ID" value="GGH24818.1"/>
    <property type="molecule type" value="Genomic_DNA"/>
</dbReference>
<dbReference type="InterPro" id="IPR032710">
    <property type="entry name" value="NTF2-like_dom_sf"/>
</dbReference>
<dbReference type="InterPro" id="IPR037401">
    <property type="entry name" value="SnoaL-like"/>
</dbReference>
<proteinExistence type="predicted"/>
<reference evidence="3" key="1">
    <citation type="journal article" date="2019" name="Int. J. Syst. Evol. Microbiol.">
        <title>The Global Catalogue of Microorganisms (GCM) 10K type strain sequencing project: providing services to taxonomists for standard genome sequencing and annotation.</title>
        <authorList>
            <consortium name="The Broad Institute Genomics Platform"/>
            <consortium name="The Broad Institute Genome Sequencing Center for Infectious Disease"/>
            <person name="Wu L."/>
            <person name="Ma J."/>
        </authorList>
    </citation>
    <scope>NUCLEOTIDE SEQUENCE [LARGE SCALE GENOMIC DNA]</scope>
    <source>
        <strain evidence="3">CGMCC 1.15288</strain>
    </source>
</reference>
<evidence type="ECO:0000259" key="1">
    <source>
        <dbReference type="Pfam" id="PF12680"/>
    </source>
</evidence>
<organism evidence="2 3">
    <name type="scientific">Dyadobacter endophyticus</name>
    <dbReference type="NCBI Taxonomy" id="1749036"/>
    <lineage>
        <taxon>Bacteria</taxon>
        <taxon>Pseudomonadati</taxon>
        <taxon>Bacteroidota</taxon>
        <taxon>Cytophagia</taxon>
        <taxon>Cytophagales</taxon>
        <taxon>Spirosomataceae</taxon>
        <taxon>Dyadobacter</taxon>
    </lineage>
</organism>
<evidence type="ECO:0000313" key="2">
    <source>
        <dbReference type="EMBL" id="GGH24818.1"/>
    </source>
</evidence>
<comment type="caution">
    <text evidence="2">The sequence shown here is derived from an EMBL/GenBank/DDBJ whole genome shotgun (WGS) entry which is preliminary data.</text>
</comment>
<protein>
    <recommendedName>
        <fullName evidence="1">SnoaL-like domain-containing protein</fullName>
    </recommendedName>
</protein>